<evidence type="ECO:0000313" key="1">
    <source>
        <dbReference type="EMBL" id="KKW28234.1"/>
    </source>
</evidence>
<accession>A0A0G2A7D8</accession>
<evidence type="ECO:0000313" key="2">
    <source>
        <dbReference type="Proteomes" id="UP000034846"/>
    </source>
</evidence>
<organism evidence="1 2">
    <name type="scientific">Candidatus Uhrbacteria bacterium GW2011_GWD2_52_7</name>
    <dbReference type="NCBI Taxonomy" id="1618989"/>
    <lineage>
        <taxon>Bacteria</taxon>
        <taxon>Candidatus Uhriibacteriota</taxon>
    </lineage>
</organism>
<reference evidence="1 2" key="1">
    <citation type="journal article" date="2015" name="Nature">
        <title>rRNA introns, odd ribosomes, and small enigmatic genomes across a large radiation of phyla.</title>
        <authorList>
            <person name="Brown C.T."/>
            <person name="Hug L.A."/>
            <person name="Thomas B.C."/>
            <person name="Sharon I."/>
            <person name="Castelle C.J."/>
            <person name="Singh A."/>
            <person name="Wilkins M.J."/>
            <person name="Williams K.H."/>
            <person name="Banfield J.F."/>
        </authorList>
    </citation>
    <scope>NUCLEOTIDE SEQUENCE [LARGE SCALE GENOMIC DNA]</scope>
</reference>
<comment type="caution">
    <text evidence="1">The sequence shown here is derived from an EMBL/GenBank/DDBJ whole genome shotgun (WGS) entry which is preliminary data.</text>
</comment>
<protein>
    <submittedName>
        <fullName evidence="1">Uncharacterized protein</fullName>
    </submittedName>
</protein>
<sequence>MSAKKKRLSLLDPVSRCPFCGSAYVEEQVCILEHKGSNEVFHATCSECRRAMLFSLERQQESVSCVGMFTDCNAEDSVRFRAAKRITLDDVLEAHVQLRK</sequence>
<gene>
    <name evidence="1" type="ORF">UY72_C0080G0022</name>
</gene>
<dbReference type="EMBL" id="LCRD01000080">
    <property type="protein sequence ID" value="KKW28234.1"/>
    <property type="molecule type" value="Genomic_DNA"/>
</dbReference>
<name>A0A0G2A7D8_9BACT</name>
<dbReference type="AlphaFoldDB" id="A0A0G2A7D8"/>
<dbReference type="Proteomes" id="UP000034846">
    <property type="component" value="Unassembled WGS sequence"/>
</dbReference>
<proteinExistence type="predicted"/>